<name>A0A2S8B0W5_9SPHN</name>
<dbReference type="OrthoDB" id="9766983at2"/>
<dbReference type="PANTHER" id="PTHR11113">
    <property type="entry name" value="N-ACETYLGLUCOSAMINE-6-PHOSPHATE DEACETYLASE"/>
    <property type="match status" value="1"/>
</dbReference>
<dbReference type="InterPro" id="IPR011059">
    <property type="entry name" value="Metal-dep_hydrolase_composite"/>
</dbReference>
<evidence type="ECO:0000313" key="6">
    <source>
        <dbReference type="Proteomes" id="UP000238954"/>
    </source>
</evidence>
<dbReference type="InterPro" id="IPR032466">
    <property type="entry name" value="Metal_Hydrolase"/>
</dbReference>
<sequence>MLHRGVLPFVAVASASCASAFAPSAPADAGLVIANASIVDGTGAAARRGTVRIVDGRIRCVGKCRAARGDRKVDAGGLTLAPGFIDTHSHHDEGLAAQRDAAPLTAQGVTTIVVGQDGFSAMPLADQFAAFTAEPAAVNIASYVGHGSVREAVMGKDAKRPARPDEIERMKQLVAKEMDAGAIGLSTGLEYEPAIYSTREEVMELARVAAAHNGRYISHMRSEDIGLDDAIGELLAIGRATGMPVQISHLKIALVDRWGDAAAVLRRLDAARAEGIDVTADAYPYAWWQSGLDVLLAARDFSDLKAAQFALDHLARPEGLVLSDFPPDPSLVGKSVADVAKLRGISPAEAFLALNREAAAKGEGSGVMGHSMSEDDVAALIGWANTNICSDGQLDDHHPRGAGSFPRIFAWLVRDKKLLTLEQAVHKMTGLAASHMGFTDRGQIAPGMAADLVLFDPATIADGSSFEHPAARPRGIRSVWVNGVLVMNDGAPTGARPGQILRRQPEPMRK</sequence>
<dbReference type="InterPro" id="IPR023100">
    <property type="entry name" value="D-aminoacylase_insert_dom_sf"/>
</dbReference>
<evidence type="ECO:0000313" key="5">
    <source>
        <dbReference type="EMBL" id="PQM26034.1"/>
    </source>
</evidence>
<dbReference type="EMBL" id="PHFW01000003">
    <property type="protein sequence ID" value="PQM26034.1"/>
    <property type="molecule type" value="Genomic_DNA"/>
</dbReference>
<dbReference type="Pfam" id="PF07969">
    <property type="entry name" value="Amidohydro_3"/>
    <property type="match status" value="2"/>
</dbReference>
<feature type="chain" id="PRO_5015646289" evidence="3">
    <location>
        <begin position="21"/>
        <end position="510"/>
    </location>
</feature>
<dbReference type="Gene3D" id="2.30.40.10">
    <property type="entry name" value="Urease, subunit C, domain 1"/>
    <property type="match status" value="1"/>
</dbReference>
<dbReference type="Gene3D" id="3.30.1490.130">
    <property type="entry name" value="D-aminoacylase. Domain 3"/>
    <property type="match status" value="1"/>
</dbReference>
<organism evidence="5 6">
    <name type="scientific">Sphingopyxis lindanitolerans</name>
    <dbReference type="NCBI Taxonomy" id="2054227"/>
    <lineage>
        <taxon>Bacteria</taxon>
        <taxon>Pseudomonadati</taxon>
        <taxon>Pseudomonadota</taxon>
        <taxon>Alphaproteobacteria</taxon>
        <taxon>Sphingomonadales</taxon>
        <taxon>Sphingomonadaceae</taxon>
        <taxon>Sphingopyxis</taxon>
    </lineage>
</organism>
<protein>
    <submittedName>
        <fullName evidence="5">Aminoacylase</fullName>
    </submittedName>
</protein>
<reference evidence="6" key="1">
    <citation type="submission" date="2017-11" db="EMBL/GenBank/DDBJ databases">
        <title>The complete genome sequence of Sphingopyxis pomeranensis sp. nov. strain WS5A3p.</title>
        <authorList>
            <person name="Kaminski M.A."/>
        </authorList>
    </citation>
    <scope>NUCLEOTIDE SEQUENCE [LARGE SCALE GENOMIC DNA]</scope>
    <source>
        <strain evidence="6">WS5A3p</strain>
    </source>
</reference>
<dbReference type="Proteomes" id="UP000238954">
    <property type="component" value="Chromosome"/>
</dbReference>
<gene>
    <name evidence="5" type="ORF">CVO77_13110</name>
</gene>
<feature type="domain" description="Amidohydrolase 3" evidence="4">
    <location>
        <begin position="73"/>
        <end position="281"/>
    </location>
</feature>
<dbReference type="SUPFAM" id="SSF51338">
    <property type="entry name" value="Composite domain of metallo-dependent hydrolases"/>
    <property type="match status" value="1"/>
</dbReference>
<evidence type="ECO:0000256" key="1">
    <source>
        <dbReference type="ARBA" id="ARBA00010716"/>
    </source>
</evidence>
<evidence type="ECO:0000256" key="2">
    <source>
        <dbReference type="ARBA" id="ARBA00022801"/>
    </source>
</evidence>
<keyword evidence="6" id="KW-1185">Reference proteome</keyword>
<evidence type="ECO:0000259" key="4">
    <source>
        <dbReference type="Pfam" id="PF07969"/>
    </source>
</evidence>
<dbReference type="GO" id="GO:0006046">
    <property type="term" value="P:N-acetylglucosamine catabolic process"/>
    <property type="evidence" value="ECO:0007669"/>
    <property type="project" value="TreeGrafter"/>
</dbReference>
<keyword evidence="3" id="KW-0732">Signal</keyword>
<feature type="signal peptide" evidence="3">
    <location>
        <begin position="1"/>
        <end position="20"/>
    </location>
</feature>
<dbReference type="AlphaFoldDB" id="A0A2S8B0W5"/>
<dbReference type="Gene3D" id="3.20.20.140">
    <property type="entry name" value="Metal-dependent hydrolases"/>
    <property type="match status" value="1"/>
</dbReference>
<dbReference type="PANTHER" id="PTHR11113:SF14">
    <property type="entry name" value="N-ACETYLGLUCOSAMINE-6-PHOSPHATE DEACETYLASE"/>
    <property type="match status" value="1"/>
</dbReference>
<feature type="domain" description="Amidohydrolase 3" evidence="4">
    <location>
        <begin position="406"/>
        <end position="486"/>
    </location>
</feature>
<accession>A0A2S8B0W5</accession>
<dbReference type="GO" id="GO:0008448">
    <property type="term" value="F:N-acetylglucosamine-6-phosphate deacetylase activity"/>
    <property type="evidence" value="ECO:0007669"/>
    <property type="project" value="TreeGrafter"/>
</dbReference>
<dbReference type="SUPFAM" id="SSF51556">
    <property type="entry name" value="Metallo-dependent hydrolases"/>
    <property type="match status" value="1"/>
</dbReference>
<dbReference type="CDD" id="cd01297">
    <property type="entry name" value="D-aminoacylase"/>
    <property type="match status" value="1"/>
</dbReference>
<evidence type="ECO:0000256" key="3">
    <source>
        <dbReference type="SAM" id="SignalP"/>
    </source>
</evidence>
<keyword evidence="2" id="KW-0378">Hydrolase</keyword>
<comment type="caution">
    <text evidence="5">The sequence shown here is derived from an EMBL/GenBank/DDBJ whole genome shotgun (WGS) entry which is preliminary data.</text>
</comment>
<proteinExistence type="inferred from homology"/>
<comment type="similarity">
    <text evidence="1">Belongs to the metallo-dependent hydrolases superfamily. NagA family.</text>
</comment>
<dbReference type="PROSITE" id="PS51257">
    <property type="entry name" value="PROKAR_LIPOPROTEIN"/>
    <property type="match status" value="1"/>
</dbReference>
<dbReference type="InterPro" id="IPR013108">
    <property type="entry name" value="Amidohydro_3"/>
</dbReference>